<dbReference type="Pfam" id="PF01627">
    <property type="entry name" value="Hpt"/>
    <property type="match status" value="1"/>
</dbReference>
<evidence type="ECO:0000256" key="9">
    <source>
        <dbReference type="ARBA" id="ARBA00023136"/>
    </source>
</evidence>
<dbReference type="InterPro" id="IPR008207">
    <property type="entry name" value="Sig_transdc_His_kin_Hpt_dom"/>
</dbReference>
<dbReference type="InterPro" id="IPR011006">
    <property type="entry name" value="CheY-like_superfamily"/>
</dbReference>
<evidence type="ECO:0000313" key="12">
    <source>
        <dbReference type="EMBL" id="MCB6182490.1"/>
    </source>
</evidence>
<proteinExistence type="predicted"/>
<evidence type="ECO:0000256" key="1">
    <source>
        <dbReference type="ARBA" id="ARBA00004651"/>
    </source>
</evidence>
<comment type="caution">
    <text evidence="12">The sequence shown here is derived from an EMBL/GenBank/DDBJ whole genome shotgun (WGS) entry which is preliminary data.</text>
</comment>
<evidence type="ECO:0000256" key="6">
    <source>
        <dbReference type="ARBA" id="ARBA00022840"/>
    </source>
</evidence>
<dbReference type="EMBL" id="JAJBZT010000001">
    <property type="protein sequence ID" value="MCB6182490.1"/>
    <property type="molecule type" value="Genomic_DNA"/>
</dbReference>
<comment type="subcellular location">
    <subcellularLocation>
        <location evidence="1">Cell membrane</location>
        <topology evidence="1">Multi-pass membrane protein</topology>
    </subcellularLocation>
</comment>
<keyword evidence="13" id="KW-1185">Reference proteome</keyword>
<evidence type="ECO:0000256" key="7">
    <source>
        <dbReference type="ARBA" id="ARBA00022989"/>
    </source>
</evidence>
<dbReference type="CDD" id="cd17546">
    <property type="entry name" value="REC_hyHK_CKI1_RcsC-like"/>
    <property type="match status" value="1"/>
</dbReference>
<name>A0ABS8D2R6_9NEIS</name>
<keyword evidence="6" id="KW-0067">ATP-binding</keyword>
<evidence type="ECO:0000256" key="4">
    <source>
        <dbReference type="ARBA" id="ARBA00022692"/>
    </source>
</evidence>
<dbReference type="SUPFAM" id="SSF52172">
    <property type="entry name" value="CheY-like"/>
    <property type="match status" value="1"/>
</dbReference>
<feature type="modified residue" description="4-aspartylphosphate" evidence="10">
    <location>
        <position position="56"/>
    </location>
</feature>
<evidence type="ECO:0000256" key="2">
    <source>
        <dbReference type="ARBA" id="ARBA00022475"/>
    </source>
</evidence>
<dbReference type="RefSeq" id="WP_227178253.1">
    <property type="nucleotide sequence ID" value="NZ_JAJBZT010000001.1"/>
</dbReference>
<keyword evidence="7" id="KW-1133">Transmembrane helix</keyword>
<dbReference type="Pfam" id="PF00072">
    <property type="entry name" value="Response_reg"/>
    <property type="match status" value="1"/>
</dbReference>
<protein>
    <submittedName>
        <fullName evidence="12">Response regulator</fullName>
    </submittedName>
</protein>
<evidence type="ECO:0000256" key="5">
    <source>
        <dbReference type="ARBA" id="ARBA00022741"/>
    </source>
</evidence>
<dbReference type="InterPro" id="IPR036641">
    <property type="entry name" value="HPT_dom_sf"/>
</dbReference>
<evidence type="ECO:0000256" key="8">
    <source>
        <dbReference type="ARBA" id="ARBA00023012"/>
    </source>
</evidence>
<dbReference type="Gene3D" id="1.20.120.160">
    <property type="entry name" value="HPT domain"/>
    <property type="match status" value="1"/>
</dbReference>
<dbReference type="Gene3D" id="3.40.50.2300">
    <property type="match status" value="1"/>
</dbReference>
<gene>
    <name evidence="12" type="ORF">LIN78_02865</name>
</gene>
<keyword evidence="8" id="KW-0902">Two-component regulatory system</keyword>
<accession>A0ABS8D2R6</accession>
<keyword evidence="9" id="KW-0472">Membrane</keyword>
<dbReference type="SMART" id="SM00448">
    <property type="entry name" value="REC"/>
    <property type="match status" value="1"/>
</dbReference>
<dbReference type="SUPFAM" id="SSF47226">
    <property type="entry name" value="Histidine-containing phosphotransfer domain, HPT domain"/>
    <property type="match status" value="1"/>
</dbReference>
<dbReference type="InterPro" id="IPR001789">
    <property type="entry name" value="Sig_transdc_resp-reg_receiver"/>
</dbReference>
<keyword evidence="2" id="KW-1003">Cell membrane</keyword>
<keyword evidence="4" id="KW-0812">Transmembrane</keyword>
<evidence type="ECO:0000256" key="10">
    <source>
        <dbReference type="PROSITE-ProRule" id="PRU00169"/>
    </source>
</evidence>
<reference evidence="12" key="1">
    <citation type="submission" date="2021-10" db="EMBL/GenBank/DDBJ databases">
        <title>The complete genome sequence of Leeia sp. TBRC 13508.</title>
        <authorList>
            <person name="Charoenyingcharoen P."/>
            <person name="Yukphan P."/>
        </authorList>
    </citation>
    <scope>NUCLEOTIDE SEQUENCE</scope>
    <source>
        <strain evidence="12">TBRC 13508</strain>
    </source>
</reference>
<sequence length="270" mass="29577">MSEVKHKVLIVDDNATNRQVLLFLLKQYADDVEVAVNGVEAVEKAEQSQFDLIVMDCHMPVMDGLDACRLIRANEIRTGATPSKIVALTAYGSPENRKDCLEAGMNDFYVKPVSKGMVQQWFGPAEAAKKETETLIPNEERVPKHPGDLAAIEEAILQQLSTLGLSVKTVAAAATLLIHQLPDSCAKLHGAFAAKDRIAVQRIAHTLKGSVGTLTAHQPFQACLALDMLAKREDASWSEMSVQLAEIERWRPAFIAATENLLMRSGFTIN</sequence>
<dbReference type="Proteomes" id="UP001165395">
    <property type="component" value="Unassembled WGS sequence"/>
</dbReference>
<dbReference type="PANTHER" id="PTHR45339">
    <property type="entry name" value="HYBRID SIGNAL TRANSDUCTION HISTIDINE KINASE J"/>
    <property type="match status" value="1"/>
</dbReference>
<dbReference type="PROSITE" id="PS50110">
    <property type="entry name" value="RESPONSE_REGULATORY"/>
    <property type="match status" value="1"/>
</dbReference>
<organism evidence="12 13">
    <name type="scientific">Leeia speluncae</name>
    <dbReference type="NCBI Taxonomy" id="2884804"/>
    <lineage>
        <taxon>Bacteria</taxon>
        <taxon>Pseudomonadati</taxon>
        <taxon>Pseudomonadota</taxon>
        <taxon>Betaproteobacteria</taxon>
        <taxon>Neisseriales</taxon>
        <taxon>Leeiaceae</taxon>
        <taxon>Leeia</taxon>
    </lineage>
</organism>
<dbReference type="PANTHER" id="PTHR45339:SF1">
    <property type="entry name" value="HYBRID SIGNAL TRANSDUCTION HISTIDINE KINASE J"/>
    <property type="match status" value="1"/>
</dbReference>
<keyword evidence="5" id="KW-0547">Nucleotide-binding</keyword>
<evidence type="ECO:0000256" key="3">
    <source>
        <dbReference type="ARBA" id="ARBA00022553"/>
    </source>
</evidence>
<feature type="domain" description="Response regulatory" evidence="11">
    <location>
        <begin position="7"/>
        <end position="126"/>
    </location>
</feature>
<keyword evidence="3 10" id="KW-0597">Phosphoprotein</keyword>
<evidence type="ECO:0000259" key="11">
    <source>
        <dbReference type="PROSITE" id="PS50110"/>
    </source>
</evidence>
<evidence type="ECO:0000313" key="13">
    <source>
        <dbReference type="Proteomes" id="UP001165395"/>
    </source>
</evidence>